<dbReference type="Gene3D" id="3.80.10.10">
    <property type="entry name" value="Ribonuclease Inhibitor"/>
    <property type="match status" value="4"/>
</dbReference>
<reference evidence="14" key="1">
    <citation type="submission" date="2018-08" db="EMBL/GenBank/DDBJ databases">
        <authorList>
            <person name="Rossello M."/>
        </authorList>
    </citation>
    <scope>NUCLEOTIDE SEQUENCE [LARGE SCALE GENOMIC DNA]</scope>
    <source>
        <strain evidence="14">cv. Chinese Spring</strain>
    </source>
</reference>
<feature type="transmembrane region" description="Helical" evidence="10">
    <location>
        <begin position="689"/>
        <end position="709"/>
    </location>
</feature>
<evidence type="ECO:0000256" key="9">
    <source>
        <dbReference type="ARBA" id="ARBA00023136"/>
    </source>
</evidence>
<keyword evidence="7" id="KW-0677">Repeat</keyword>
<dbReference type="SUPFAM" id="SSF52058">
    <property type="entry name" value="L domain-like"/>
    <property type="match status" value="2"/>
</dbReference>
<dbReference type="InterPro" id="IPR053211">
    <property type="entry name" value="DNA_repair-toleration"/>
</dbReference>
<evidence type="ECO:0000259" key="13">
    <source>
        <dbReference type="Pfam" id="PF23598"/>
    </source>
</evidence>
<comment type="similarity">
    <text evidence="2">Belongs to the RLP family.</text>
</comment>
<evidence type="ECO:0000256" key="2">
    <source>
        <dbReference type="ARBA" id="ARBA00009592"/>
    </source>
</evidence>
<evidence type="ECO:0000256" key="3">
    <source>
        <dbReference type="ARBA" id="ARBA00022475"/>
    </source>
</evidence>
<evidence type="ECO:0000256" key="10">
    <source>
        <dbReference type="SAM" id="Phobius"/>
    </source>
</evidence>
<feature type="signal peptide" evidence="11">
    <location>
        <begin position="1"/>
        <end position="36"/>
    </location>
</feature>
<keyword evidence="3" id="KW-1003">Cell membrane</keyword>
<dbReference type="FunFam" id="3.80.10.10:FF:000383">
    <property type="entry name" value="Leucine-rich repeat receptor protein kinase EMS1"/>
    <property type="match status" value="1"/>
</dbReference>
<dbReference type="PANTHER" id="PTHR48060:SF19">
    <property type="entry name" value="LEUCINE-RICH REPEAT-CONTAINING N-TERMINAL PLANT-TYPE DOMAIN-CONTAINING PROTEIN"/>
    <property type="match status" value="1"/>
</dbReference>
<keyword evidence="9 10" id="KW-0472">Membrane</keyword>
<evidence type="ECO:0000313" key="15">
    <source>
        <dbReference type="Proteomes" id="UP000019116"/>
    </source>
</evidence>
<keyword evidence="6 11" id="KW-0732">Signal</keyword>
<feature type="domain" description="Disease resistance R13L4/SHOC-2-like LRR" evidence="13">
    <location>
        <begin position="348"/>
        <end position="527"/>
    </location>
</feature>
<reference evidence="14" key="2">
    <citation type="submission" date="2018-10" db="UniProtKB">
        <authorList>
            <consortium name="EnsemblPlants"/>
        </authorList>
    </citation>
    <scope>IDENTIFICATION</scope>
</reference>
<protein>
    <submittedName>
        <fullName evidence="14">Uncharacterized protein</fullName>
    </submittedName>
</protein>
<dbReference type="Pfam" id="PF08263">
    <property type="entry name" value="LRRNT_2"/>
    <property type="match status" value="1"/>
</dbReference>
<name>A0A3B6PIJ4_WHEAT</name>
<dbReference type="FunFam" id="3.80.10.10:FF:000213">
    <property type="entry name" value="Tyrosine-sulfated glycopeptide receptor 1"/>
    <property type="match status" value="1"/>
</dbReference>
<keyword evidence="5 10" id="KW-0812">Transmembrane</keyword>
<dbReference type="Gramene" id="TraesARI6B03G03436570.1">
    <property type="protein sequence ID" value="TraesARI6B03G03436570.1.CDS1"/>
    <property type="gene ID" value="TraesARI6B03G03436570"/>
</dbReference>
<dbReference type="InterPro" id="IPR055414">
    <property type="entry name" value="LRR_R13L4/SHOC2-like"/>
</dbReference>
<dbReference type="Pfam" id="PF23598">
    <property type="entry name" value="LRR_14"/>
    <property type="match status" value="1"/>
</dbReference>
<keyword evidence="8 10" id="KW-1133">Transmembrane helix</keyword>
<feature type="domain" description="Leucine-rich repeat-containing N-terminal plant-type" evidence="12">
    <location>
        <begin position="39"/>
        <end position="76"/>
    </location>
</feature>
<evidence type="ECO:0000256" key="8">
    <source>
        <dbReference type="ARBA" id="ARBA00022989"/>
    </source>
</evidence>
<dbReference type="InterPro" id="IPR013210">
    <property type="entry name" value="LRR_N_plant-typ"/>
</dbReference>
<dbReference type="InterPro" id="IPR003591">
    <property type="entry name" value="Leu-rich_rpt_typical-subtyp"/>
</dbReference>
<dbReference type="Gramene" id="TraesNOR6B03G03512000.1">
    <property type="protein sequence ID" value="TraesNOR6B03G03512000.1.CDS1"/>
    <property type="gene ID" value="TraesNOR6B03G03512000"/>
</dbReference>
<dbReference type="Gramene" id="TraesCS6B03G0365500.1">
    <property type="protein sequence ID" value="TraesCS6B03G0365500.1.CDS1"/>
    <property type="gene ID" value="TraesCS6B03G0365500"/>
</dbReference>
<evidence type="ECO:0000256" key="4">
    <source>
        <dbReference type="ARBA" id="ARBA00022614"/>
    </source>
</evidence>
<dbReference type="AlphaFoldDB" id="A0A3B6PIJ4"/>
<evidence type="ECO:0000256" key="1">
    <source>
        <dbReference type="ARBA" id="ARBA00004251"/>
    </source>
</evidence>
<dbReference type="FunFam" id="3.80.10.10:FF:000530">
    <property type="entry name" value="Receptor-like protein 2"/>
    <property type="match status" value="1"/>
</dbReference>
<dbReference type="Gramene" id="TraesCS6B02G145300.1">
    <property type="protein sequence ID" value="TraesCS6B02G145300.1.cds1"/>
    <property type="gene ID" value="TraesCS6B02G145300"/>
</dbReference>
<dbReference type="OrthoDB" id="1740823at2759"/>
<evidence type="ECO:0000256" key="7">
    <source>
        <dbReference type="ARBA" id="ARBA00022737"/>
    </source>
</evidence>
<proteinExistence type="inferred from homology"/>
<keyword evidence="4" id="KW-0433">Leucine-rich repeat</keyword>
<dbReference type="InterPro" id="IPR001611">
    <property type="entry name" value="Leu-rich_rpt"/>
</dbReference>
<evidence type="ECO:0000256" key="5">
    <source>
        <dbReference type="ARBA" id="ARBA00022692"/>
    </source>
</evidence>
<evidence type="ECO:0000313" key="14">
    <source>
        <dbReference type="EnsemblPlants" id="TraesCS6B02G145300.1.cds1"/>
    </source>
</evidence>
<dbReference type="Pfam" id="PF00560">
    <property type="entry name" value="LRR_1"/>
    <property type="match status" value="5"/>
</dbReference>
<feature type="chain" id="PRO_5043178984" evidence="11">
    <location>
        <begin position="37"/>
        <end position="719"/>
    </location>
</feature>
<dbReference type="STRING" id="4565.A0A3B6PIJ4"/>
<dbReference type="EnsemblPlants" id="TraesCS6B02G145300.1">
    <property type="protein sequence ID" value="TraesCS6B02G145300.1.cds1"/>
    <property type="gene ID" value="TraesCS6B02G145300"/>
</dbReference>
<evidence type="ECO:0000256" key="11">
    <source>
        <dbReference type="SAM" id="SignalP"/>
    </source>
</evidence>
<gene>
    <name evidence="14" type="primary">LOC123136288</name>
</gene>
<dbReference type="FunFam" id="3.80.10.10:FF:000403">
    <property type="entry name" value="Receptor-like protein 2"/>
    <property type="match status" value="1"/>
</dbReference>
<evidence type="ECO:0000259" key="12">
    <source>
        <dbReference type="Pfam" id="PF08263"/>
    </source>
</evidence>
<sequence>MLPLHCSYMRHIRKLPMSSPGLALLLLISLASPTSSCTEQDKTSLLQFHAGLLPEGGLLAWQNHTDCCMWEGITCSAKGMVTDVSLASRSLQGHISPSLGNLTGLLRLDLSSNLLSGGLPPELLSSGSIIAIDVSVNRLEGEFQELAPASATPDRPLKVLNISSNLFTGPFPSTTWRVMRNMVVLSASNNSFTGKLPTDMCTSSPSLAVLELSHNQFSGRIWPVLGRCSMLKVLKAGFNNLSGTLPDELFNATSLELLSLPRNGLHGTLEGANIIKLSHLATLDLGDNNFNGNIPESVGQLQRLQELHLNDNMMSGELPSTLTNCTNLMTIDLKGNNFSGELAKVNFSKLPSLRILDLMSNTFSGTIPESIYSCRNLTALRLSSNKFHGELAEGLRNLTSLSFLSLGNNSLTNITKALKILGSSKNLTTLLIAHNFMYEVMPQDDTIKGFQNLQVFSINSCSLSGQIPRWLSKLTNLGALMLHDNQLTGSIPDWISNLNFLYFLQISNNSLTGEIPTALAQMPMLRSEKTGAHLDPRGFQLPIYLGPSLQISMDSAFRKVLDLSVNKLVGEIPREIGLLKAIWGLNLSSNLLSGEIPQSICNLTNLQVLDLSINHLSGTIPTALNDLHFLSEFNVSNNELQGPIPTGGQISTFQSSSFDGNPRLCGPLLNRYCDLAQAAPVPITSANRWSIEVIFSIAFGVFFGVGVLYDQLVLSKFYG</sequence>
<comment type="subcellular location">
    <subcellularLocation>
        <location evidence="1">Cell membrane</location>
        <topology evidence="1">Single-pass type I membrane protein</topology>
    </subcellularLocation>
</comment>
<dbReference type="GeneID" id="123136288"/>
<dbReference type="GO" id="GO:0005886">
    <property type="term" value="C:plasma membrane"/>
    <property type="evidence" value="ECO:0000318"/>
    <property type="project" value="GO_Central"/>
</dbReference>
<dbReference type="PANTHER" id="PTHR48060">
    <property type="entry name" value="DNA DAMAGE-REPAIR/TOLERATION PROTEIN DRT100"/>
    <property type="match status" value="1"/>
</dbReference>
<organism evidence="14">
    <name type="scientific">Triticum aestivum</name>
    <name type="common">Wheat</name>
    <dbReference type="NCBI Taxonomy" id="4565"/>
    <lineage>
        <taxon>Eukaryota</taxon>
        <taxon>Viridiplantae</taxon>
        <taxon>Streptophyta</taxon>
        <taxon>Embryophyta</taxon>
        <taxon>Tracheophyta</taxon>
        <taxon>Spermatophyta</taxon>
        <taxon>Magnoliopsida</taxon>
        <taxon>Liliopsida</taxon>
        <taxon>Poales</taxon>
        <taxon>Poaceae</taxon>
        <taxon>BOP clade</taxon>
        <taxon>Pooideae</taxon>
        <taxon>Triticodae</taxon>
        <taxon>Triticeae</taxon>
        <taxon>Triticinae</taxon>
        <taxon>Triticum</taxon>
    </lineage>
</organism>
<dbReference type="SMART" id="SM00369">
    <property type="entry name" value="LRR_TYP"/>
    <property type="match status" value="6"/>
</dbReference>
<dbReference type="InterPro" id="IPR032675">
    <property type="entry name" value="LRR_dom_sf"/>
</dbReference>
<accession>A0A3B6PIJ4</accession>
<evidence type="ECO:0000256" key="6">
    <source>
        <dbReference type="ARBA" id="ARBA00022729"/>
    </source>
</evidence>
<dbReference type="PaxDb" id="4565-Traes_6BS_F18477577.2"/>
<keyword evidence="15" id="KW-1185">Reference proteome</keyword>
<dbReference type="RefSeq" id="XP_044411567.1">
    <property type="nucleotide sequence ID" value="XM_044555632.1"/>
</dbReference>
<dbReference type="OMA" id="LIAHNFM"/>
<dbReference type="Proteomes" id="UP000019116">
    <property type="component" value="Chromosome 6B"/>
</dbReference>
<dbReference type="SMR" id="A0A3B6PIJ4"/>